<dbReference type="AlphaFoldDB" id="A0A511QJZ4"/>
<evidence type="ECO:0000256" key="1">
    <source>
        <dbReference type="SAM" id="MobiDB-lite"/>
    </source>
</evidence>
<dbReference type="Proteomes" id="UP000321922">
    <property type="component" value="Unassembled WGS sequence"/>
</dbReference>
<evidence type="ECO:0000313" key="2">
    <source>
        <dbReference type="EMBL" id="GEM77517.1"/>
    </source>
</evidence>
<evidence type="ECO:0008006" key="4">
    <source>
        <dbReference type="Google" id="ProtNLM"/>
    </source>
</evidence>
<feature type="region of interest" description="Disordered" evidence="1">
    <location>
        <begin position="93"/>
        <end position="132"/>
    </location>
</feature>
<dbReference type="InterPro" id="IPR036388">
    <property type="entry name" value="WH-like_DNA-bd_sf"/>
</dbReference>
<dbReference type="Pfam" id="PF13730">
    <property type="entry name" value="HTH_36"/>
    <property type="match status" value="1"/>
</dbReference>
<sequence>MSMILTAQAMQLKVGNATRKLVLLKLADNANDNGMCWPSYEYIADMCEVDRRTVMRHIKTLEEMGFVSIRTRKGEKGNSTNIYKLNLKGDILSPPSDTGSRGVVSEDHLPSDPMSPGISHRTSQLEPIKNKQKDSGEIESCFSRLWAMFPTKKSKKNSLAKFKSIVKAQSERPEVFTEMLCQDIESRVTNRQFGFDRLHLTTYLNQERWNDDHEINQSSIAQTSHATTGSQANRMEQHNAELLARYGHTAAPSGYPNLTPEYGGLDPSEVCGGLRSEVDLQGTTIDLDTSDFYNVSG</sequence>
<accession>A0A511QJZ4</accession>
<dbReference type="SUPFAM" id="SSF46785">
    <property type="entry name" value="Winged helix' DNA-binding domain"/>
    <property type="match status" value="1"/>
</dbReference>
<organism evidence="2 3">
    <name type="scientific">Vibrio sagamiensis NBRC 104589</name>
    <dbReference type="NCBI Taxonomy" id="1219064"/>
    <lineage>
        <taxon>Bacteria</taxon>
        <taxon>Pseudomonadati</taxon>
        <taxon>Pseudomonadota</taxon>
        <taxon>Gammaproteobacteria</taxon>
        <taxon>Vibrionales</taxon>
        <taxon>Vibrionaceae</taxon>
        <taxon>Vibrio</taxon>
    </lineage>
</organism>
<gene>
    <name evidence="2" type="ORF">VSA01S_36290</name>
</gene>
<dbReference type="EMBL" id="BJXJ01000060">
    <property type="protein sequence ID" value="GEM77517.1"/>
    <property type="molecule type" value="Genomic_DNA"/>
</dbReference>
<keyword evidence="3" id="KW-1185">Reference proteome</keyword>
<dbReference type="Gene3D" id="1.10.10.10">
    <property type="entry name" value="Winged helix-like DNA-binding domain superfamily/Winged helix DNA-binding domain"/>
    <property type="match status" value="1"/>
</dbReference>
<comment type="caution">
    <text evidence="2">The sequence shown here is derived from an EMBL/GenBank/DDBJ whole genome shotgun (WGS) entry which is preliminary data.</text>
</comment>
<protein>
    <recommendedName>
        <fullName evidence="4">Helix-turn-helix domain-containing protein</fullName>
    </recommendedName>
</protein>
<evidence type="ECO:0000313" key="3">
    <source>
        <dbReference type="Proteomes" id="UP000321922"/>
    </source>
</evidence>
<reference evidence="2 3" key="1">
    <citation type="submission" date="2019-07" db="EMBL/GenBank/DDBJ databases">
        <title>Whole genome shotgun sequence of Vibrio sagamiensis NBRC 104589.</title>
        <authorList>
            <person name="Hosoyama A."/>
            <person name="Uohara A."/>
            <person name="Ohji S."/>
            <person name="Ichikawa N."/>
        </authorList>
    </citation>
    <scope>NUCLEOTIDE SEQUENCE [LARGE SCALE GENOMIC DNA]</scope>
    <source>
        <strain evidence="2 3">NBRC 104589</strain>
    </source>
</reference>
<dbReference type="RefSeq" id="WP_039983733.1">
    <property type="nucleotide sequence ID" value="NZ_BAOJ01000285.1"/>
</dbReference>
<proteinExistence type="predicted"/>
<dbReference type="OrthoDB" id="9151463at2"/>
<dbReference type="InterPro" id="IPR036390">
    <property type="entry name" value="WH_DNA-bd_sf"/>
</dbReference>
<name>A0A511QJZ4_9VIBR</name>